<keyword evidence="5" id="KW-1185">Reference proteome</keyword>
<dbReference type="Proteomes" id="UP001221757">
    <property type="component" value="Unassembled WGS sequence"/>
</dbReference>
<dbReference type="SUPFAM" id="SSF58038">
    <property type="entry name" value="SNARE fusion complex"/>
    <property type="match status" value="2"/>
</dbReference>
<evidence type="ECO:0000256" key="2">
    <source>
        <dbReference type="SAM" id="MobiDB-lite"/>
    </source>
</evidence>
<dbReference type="PANTHER" id="PTHR19305:SF9">
    <property type="entry name" value="SYNAPTOSOMAL-ASSOCIATED PROTEIN 29"/>
    <property type="match status" value="1"/>
</dbReference>
<dbReference type="SMART" id="SM00397">
    <property type="entry name" value="t_SNARE"/>
    <property type="match status" value="2"/>
</dbReference>
<dbReference type="InterPro" id="IPR000727">
    <property type="entry name" value="T_SNARE_dom"/>
</dbReference>
<accession>A0AAD7DFJ4</accession>
<dbReference type="GO" id="GO:0006906">
    <property type="term" value="P:vesicle fusion"/>
    <property type="evidence" value="ECO:0007669"/>
    <property type="project" value="TreeGrafter"/>
</dbReference>
<dbReference type="EMBL" id="JARKIE010000079">
    <property type="protein sequence ID" value="KAJ7688356.1"/>
    <property type="molecule type" value="Genomic_DNA"/>
</dbReference>
<organism evidence="4 5">
    <name type="scientific">Mycena rosella</name>
    <name type="common">Pink bonnet</name>
    <name type="synonym">Agaricus rosellus</name>
    <dbReference type="NCBI Taxonomy" id="1033263"/>
    <lineage>
        <taxon>Eukaryota</taxon>
        <taxon>Fungi</taxon>
        <taxon>Dikarya</taxon>
        <taxon>Basidiomycota</taxon>
        <taxon>Agaricomycotina</taxon>
        <taxon>Agaricomycetes</taxon>
        <taxon>Agaricomycetidae</taxon>
        <taxon>Agaricales</taxon>
        <taxon>Marasmiineae</taxon>
        <taxon>Mycenaceae</taxon>
        <taxon>Mycena</taxon>
    </lineage>
</organism>
<reference evidence="4" key="1">
    <citation type="submission" date="2023-03" db="EMBL/GenBank/DDBJ databases">
        <title>Massive genome expansion in bonnet fungi (Mycena s.s.) driven by repeated elements and novel gene families across ecological guilds.</title>
        <authorList>
            <consortium name="Lawrence Berkeley National Laboratory"/>
            <person name="Harder C.B."/>
            <person name="Miyauchi S."/>
            <person name="Viragh M."/>
            <person name="Kuo A."/>
            <person name="Thoen E."/>
            <person name="Andreopoulos B."/>
            <person name="Lu D."/>
            <person name="Skrede I."/>
            <person name="Drula E."/>
            <person name="Henrissat B."/>
            <person name="Morin E."/>
            <person name="Kohler A."/>
            <person name="Barry K."/>
            <person name="LaButti K."/>
            <person name="Morin E."/>
            <person name="Salamov A."/>
            <person name="Lipzen A."/>
            <person name="Mereny Z."/>
            <person name="Hegedus B."/>
            <person name="Baldrian P."/>
            <person name="Stursova M."/>
            <person name="Weitz H."/>
            <person name="Taylor A."/>
            <person name="Grigoriev I.V."/>
            <person name="Nagy L.G."/>
            <person name="Martin F."/>
            <person name="Kauserud H."/>
        </authorList>
    </citation>
    <scope>NUCLEOTIDE SEQUENCE</scope>
    <source>
        <strain evidence="4">CBHHK067</strain>
    </source>
</reference>
<comment type="similarity">
    <text evidence="1">Belongs to the SNAP-25 family.</text>
</comment>
<dbReference type="AlphaFoldDB" id="A0AAD7DFJ4"/>
<dbReference type="GO" id="GO:0019905">
    <property type="term" value="F:syntaxin binding"/>
    <property type="evidence" value="ECO:0007669"/>
    <property type="project" value="TreeGrafter"/>
</dbReference>
<dbReference type="GO" id="GO:0031201">
    <property type="term" value="C:SNARE complex"/>
    <property type="evidence" value="ECO:0007669"/>
    <property type="project" value="TreeGrafter"/>
</dbReference>
<feature type="region of interest" description="Disordered" evidence="2">
    <location>
        <begin position="1"/>
        <end position="70"/>
    </location>
</feature>
<name>A0AAD7DFJ4_MYCRO</name>
<proteinExistence type="inferred from homology"/>
<evidence type="ECO:0000313" key="4">
    <source>
        <dbReference type="EMBL" id="KAJ7688356.1"/>
    </source>
</evidence>
<dbReference type="GO" id="GO:0005886">
    <property type="term" value="C:plasma membrane"/>
    <property type="evidence" value="ECO:0007669"/>
    <property type="project" value="TreeGrafter"/>
</dbReference>
<dbReference type="GO" id="GO:0006887">
    <property type="term" value="P:exocytosis"/>
    <property type="evidence" value="ECO:0007669"/>
    <property type="project" value="TreeGrafter"/>
</dbReference>
<comment type="caution">
    <text evidence="4">The sequence shown here is derived from an EMBL/GenBank/DDBJ whole genome shotgun (WGS) entry which is preliminary data.</text>
</comment>
<sequence length="439" mass="48529">MIPPVELISRDNTSPDSISDLRDKYSRSNGVGDVYTRAGPDSRQLDRDRNELFSGYNPTKGGSGRFFDGPDIEEEDDVEAIKQKTRFMKQESVNSTQNSIRLAREAVETGSNTLRRLGEQSDKLANTERHLNIAKGHSARADDKTEELRKLNRSIFIPVITFDKDAKHTAREAKVQRRYETEHTEREKTAMDMRETQERMATVQSYGSGRMRGGPGVPASSRARSAERSRFQFEANESDNELENDVEHNLEEIHALAASLRAVGLAMGEEVDRQNRMISGMDEETVKLDGKLHNNIEQASRACNCAGWSLLTFCSSVGLVAGSADTRRGCCGQVAGQSRRSGPNRFASPRFVRRNGFILLSCSTRVKFPEATVKLARRTSAVVPLPGNVEARFAQGAQATFPSGMTRAATCLSLMSAFRHHVATIGPHSTASLLHKPAL</sequence>
<evidence type="ECO:0000259" key="3">
    <source>
        <dbReference type="PROSITE" id="PS50192"/>
    </source>
</evidence>
<gene>
    <name evidence="4" type="ORF">B0H17DRAFT_938446</name>
</gene>
<evidence type="ECO:0000256" key="1">
    <source>
        <dbReference type="ARBA" id="ARBA00009480"/>
    </source>
</evidence>
<dbReference type="PANTHER" id="PTHR19305">
    <property type="entry name" value="SYNAPTOSOMAL ASSOCIATED PROTEIN"/>
    <property type="match status" value="1"/>
</dbReference>
<dbReference type="PROSITE" id="PS50192">
    <property type="entry name" value="T_SNARE"/>
    <property type="match status" value="1"/>
</dbReference>
<dbReference type="CDD" id="cd15886">
    <property type="entry name" value="SNARE_SEC9N"/>
    <property type="match status" value="1"/>
</dbReference>
<dbReference type="GO" id="GO:0005484">
    <property type="term" value="F:SNAP receptor activity"/>
    <property type="evidence" value="ECO:0007669"/>
    <property type="project" value="TreeGrafter"/>
</dbReference>
<evidence type="ECO:0000313" key="5">
    <source>
        <dbReference type="Proteomes" id="UP001221757"/>
    </source>
</evidence>
<protein>
    <recommendedName>
        <fullName evidence="3">t-SNARE coiled-coil homology domain-containing protein</fullName>
    </recommendedName>
</protein>
<dbReference type="Gene3D" id="1.20.5.110">
    <property type="match status" value="2"/>
</dbReference>
<feature type="domain" description="T-SNARE coiled-coil homology" evidence="3">
    <location>
        <begin position="240"/>
        <end position="302"/>
    </location>
</feature>